<dbReference type="InterPro" id="IPR001387">
    <property type="entry name" value="Cro/C1-type_HTH"/>
</dbReference>
<dbReference type="PROSITE" id="PS50943">
    <property type="entry name" value="HTH_CROC1"/>
    <property type="match status" value="1"/>
</dbReference>
<dbReference type="CDD" id="cd00093">
    <property type="entry name" value="HTH_XRE"/>
    <property type="match status" value="1"/>
</dbReference>
<sequence>MDIKTRLREERKRLGYNQTDFAAIGGFSRKTQSNYEDGTHEPTASYLAAIAEEGADILYIVTGKRGLPESSLKPEAAALVDNYWNSSEDSRRILRETSAALAQHKGRKKKTG</sequence>
<dbReference type="SMART" id="SM00530">
    <property type="entry name" value="HTH_XRE"/>
    <property type="match status" value="1"/>
</dbReference>
<dbReference type="EMBL" id="CAADGD010000001">
    <property type="protein sequence ID" value="VFK68356.1"/>
    <property type="molecule type" value="Genomic_DNA"/>
</dbReference>
<gene>
    <name evidence="2" type="ORF">BECKUNK1418G_GA0071005_100280</name>
    <name evidence="3" type="ORF">BECKUNK1418H_GA0071006_100180</name>
</gene>
<evidence type="ECO:0000259" key="1">
    <source>
        <dbReference type="PROSITE" id="PS50943"/>
    </source>
</evidence>
<organism evidence="2">
    <name type="scientific">Candidatus Kentrum sp. UNK</name>
    <dbReference type="NCBI Taxonomy" id="2126344"/>
    <lineage>
        <taxon>Bacteria</taxon>
        <taxon>Pseudomonadati</taxon>
        <taxon>Pseudomonadota</taxon>
        <taxon>Gammaproteobacteria</taxon>
        <taxon>Candidatus Kentrum</taxon>
    </lineage>
</organism>
<dbReference type="GO" id="GO:0003677">
    <property type="term" value="F:DNA binding"/>
    <property type="evidence" value="ECO:0007669"/>
    <property type="project" value="InterPro"/>
</dbReference>
<evidence type="ECO:0000313" key="2">
    <source>
        <dbReference type="EMBL" id="VFK58302.1"/>
    </source>
</evidence>
<dbReference type="Gene3D" id="1.10.260.40">
    <property type="entry name" value="lambda repressor-like DNA-binding domains"/>
    <property type="match status" value="1"/>
</dbReference>
<proteinExistence type="predicted"/>
<evidence type="ECO:0000313" key="3">
    <source>
        <dbReference type="EMBL" id="VFK68356.1"/>
    </source>
</evidence>
<name>A0A450ZWV7_9GAMM</name>
<feature type="domain" description="HTH cro/C1-type" evidence="1">
    <location>
        <begin position="7"/>
        <end position="52"/>
    </location>
</feature>
<reference evidence="2" key="1">
    <citation type="submission" date="2019-02" db="EMBL/GenBank/DDBJ databases">
        <authorList>
            <person name="Gruber-Vodicka R. H."/>
            <person name="Seah K. B. B."/>
        </authorList>
    </citation>
    <scope>NUCLEOTIDE SEQUENCE</scope>
    <source>
        <strain evidence="3">BECK_BY19</strain>
        <strain evidence="2">BECK_BY8</strain>
    </source>
</reference>
<accession>A0A450ZWV7</accession>
<dbReference type="SUPFAM" id="SSF47413">
    <property type="entry name" value="lambda repressor-like DNA-binding domains"/>
    <property type="match status" value="1"/>
</dbReference>
<dbReference type="AlphaFoldDB" id="A0A450ZWV7"/>
<dbReference type="Pfam" id="PF01381">
    <property type="entry name" value="HTH_3"/>
    <property type="match status" value="1"/>
</dbReference>
<dbReference type="EMBL" id="CAADFZ010000002">
    <property type="protein sequence ID" value="VFK58302.1"/>
    <property type="molecule type" value="Genomic_DNA"/>
</dbReference>
<protein>
    <submittedName>
        <fullName evidence="2">Helix-turn-helix domain-containing protein</fullName>
    </submittedName>
</protein>
<dbReference type="InterPro" id="IPR010982">
    <property type="entry name" value="Lambda_DNA-bd_dom_sf"/>
</dbReference>